<proteinExistence type="predicted"/>
<sequence length="304" mass="35415">MSSTSLTNSISEQTFEATLTKPRLFLYLTKFIKLPNVEEVFLTINERGIMLQCGRVRINRMCAFISYKNFDTYYLINLTELRVTILRKQLEKILSSYSEADNMRDIDDDIMPDTIDIRRENVLGVITWKFNFISDNLTVLINRDNDFRCNFPLEIISANPLEVFTPQDHNLLLKIDIRGHKFKGWFGNVLSCKNKFRFQGSSQGLLATLSRPRRPSGRYGFEIGISADSVVTNYSHDRQVFDFWYYEGHITHGFYNSVIDDGCISIEIYDDGILRFLNRKIKDMFDFRAGFMLELIIYPAASDE</sequence>
<keyword evidence="2" id="KW-1185">Reference proteome</keyword>
<dbReference type="AlphaFoldDB" id="A0A397IWS9"/>
<gene>
    <name evidence="1" type="ORF">Glove_166g266</name>
</gene>
<evidence type="ECO:0000313" key="1">
    <source>
        <dbReference type="EMBL" id="RHZ78226.1"/>
    </source>
</evidence>
<organism evidence="1 2">
    <name type="scientific">Diversispora epigaea</name>
    <dbReference type="NCBI Taxonomy" id="1348612"/>
    <lineage>
        <taxon>Eukaryota</taxon>
        <taxon>Fungi</taxon>
        <taxon>Fungi incertae sedis</taxon>
        <taxon>Mucoromycota</taxon>
        <taxon>Glomeromycotina</taxon>
        <taxon>Glomeromycetes</taxon>
        <taxon>Diversisporales</taxon>
        <taxon>Diversisporaceae</taxon>
        <taxon>Diversispora</taxon>
    </lineage>
</organism>
<comment type="caution">
    <text evidence="1">The sequence shown here is derived from an EMBL/GenBank/DDBJ whole genome shotgun (WGS) entry which is preliminary data.</text>
</comment>
<accession>A0A397IWS9</accession>
<evidence type="ECO:0000313" key="2">
    <source>
        <dbReference type="Proteomes" id="UP000266861"/>
    </source>
</evidence>
<reference evidence="1 2" key="1">
    <citation type="submission" date="2018-08" db="EMBL/GenBank/DDBJ databases">
        <title>Genome and evolution of the arbuscular mycorrhizal fungus Diversispora epigaea (formerly Glomus versiforme) and its bacterial endosymbionts.</title>
        <authorList>
            <person name="Sun X."/>
            <person name="Fei Z."/>
            <person name="Harrison M."/>
        </authorList>
    </citation>
    <scope>NUCLEOTIDE SEQUENCE [LARGE SCALE GENOMIC DNA]</scope>
    <source>
        <strain evidence="1 2">IT104</strain>
    </source>
</reference>
<protein>
    <submittedName>
        <fullName evidence="1">Uncharacterized protein</fullName>
    </submittedName>
</protein>
<dbReference type="OrthoDB" id="337581at2759"/>
<dbReference type="Proteomes" id="UP000266861">
    <property type="component" value="Unassembled WGS sequence"/>
</dbReference>
<dbReference type="EMBL" id="PQFF01000156">
    <property type="protein sequence ID" value="RHZ78226.1"/>
    <property type="molecule type" value="Genomic_DNA"/>
</dbReference>
<name>A0A397IWS9_9GLOM</name>